<dbReference type="PROSITE" id="PS00518">
    <property type="entry name" value="ZF_RING_1"/>
    <property type="match status" value="1"/>
</dbReference>
<evidence type="ECO:0000256" key="5">
    <source>
        <dbReference type="PROSITE-ProRule" id="PRU00175"/>
    </source>
</evidence>
<evidence type="ECO:0000313" key="9">
    <source>
        <dbReference type="Proteomes" id="UP000261660"/>
    </source>
</evidence>
<comment type="similarity">
    <text evidence="1">Belongs to the TRIM/RBCC family.</text>
</comment>
<feature type="compositionally biased region" description="Basic and acidic residues" evidence="6">
    <location>
        <begin position="116"/>
        <end position="131"/>
    </location>
</feature>
<evidence type="ECO:0000256" key="3">
    <source>
        <dbReference type="ARBA" id="ARBA00022771"/>
    </source>
</evidence>
<accession>A0A3Q3LW25</accession>
<dbReference type="GO" id="GO:0008270">
    <property type="term" value="F:zinc ion binding"/>
    <property type="evidence" value="ECO:0007669"/>
    <property type="project" value="UniProtKB-KW"/>
</dbReference>
<dbReference type="STRING" id="56723.ENSLBEP00000012640"/>
<dbReference type="PANTHER" id="PTHR24103">
    <property type="entry name" value="E3 UBIQUITIN-PROTEIN LIGASE TRIM"/>
    <property type="match status" value="1"/>
</dbReference>
<dbReference type="InParanoid" id="A0A3Q3LW25"/>
<dbReference type="Ensembl" id="ENSLBET00000013285.1">
    <property type="protein sequence ID" value="ENSLBEP00000012640.1"/>
    <property type="gene ID" value="ENSLBEG00000009693.1"/>
</dbReference>
<keyword evidence="4" id="KW-0862">Zinc</keyword>
<proteinExistence type="inferred from homology"/>
<evidence type="ECO:0000256" key="1">
    <source>
        <dbReference type="ARBA" id="ARBA00008518"/>
    </source>
</evidence>
<feature type="compositionally biased region" description="Polar residues" evidence="6">
    <location>
        <begin position="226"/>
        <end position="235"/>
    </location>
</feature>
<organism evidence="8 9">
    <name type="scientific">Labrus bergylta</name>
    <name type="common">ballan wrasse</name>
    <dbReference type="NCBI Taxonomy" id="56723"/>
    <lineage>
        <taxon>Eukaryota</taxon>
        <taxon>Metazoa</taxon>
        <taxon>Chordata</taxon>
        <taxon>Craniata</taxon>
        <taxon>Vertebrata</taxon>
        <taxon>Euteleostomi</taxon>
        <taxon>Actinopterygii</taxon>
        <taxon>Neopterygii</taxon>
        <taxon>Teleostei</taxon>
        <taxon>Neoteleostei</taxon>
        <taxon>Acanthomorphata</taxon>
        <taxon>Eupercaria</taxon>
        <taxon>Labriformes</taxon>
        <taxon>Labridae</taxon>
        <taxon>Labrus</taxon>
    </lineage>
</organism>
<reference evidence="8" key="2">
    <citation type="submission" date="2025-09" db="UniProtKB">
        <authorList>
            <consortium name="Ensembl"/>
        </authorList>
    </citation>
    <scope>IDENTIFICATION</scope>
</reference>
<dbReference type="InterPro" id="IPR050143">
    <property type="entry name" value="TRIM/RBCC"/>
</dbReference>
<dbReference type="InterPro" id="IPR017907">
    <property type="entry name" value="Znf_RING_CS"/>
</dbReference>
<dbReference type="Gene3D" id="3.30.40.10">
    <property type="entry name" value="Zinc/RING finger domain, C3HC4 (zinc finger)"/>
    <property type="match status" value="1"/>
</dbReference>
<dbReference type="Proteomes" id="UP000261660">
    <property type="component" value="Unplaced"/>
</dbReference>
<reference evidence="8" key="1">
    <citation type="submission" date="2025-08" db="UniProtKB">
        <authorList>
            <consortium name="Ensembl"/>
        </authorList>
    </citation>
    <scope>IDENTIFICATION</scope>
</reference>
<dbReference type="AlphaFoldDB" id="A0A3Q3LW25"/>
<keyword evidence="9" id="KW-1185">Reference proteome</keyword>
<dbReference type="InterPro" id="IPR013083">
    <property type="entry name" value="Znf_RING/FYVE/PHD"/>
</dbReference>
<evidence type="ECO:0000256" key="4">
    <source>
        <dbReference type="ARBA" id="ARBA00022833"/>
    </source>
</evidence>
<keyword evidence="2" id="KW-0479">Metal-binding</keyword>
<sequence length="258" mass="28012">MASKLEEGLSCPICLDIFKDPVTLSCFHSFCKDCLQNCWKEKENKECPLCKRRHSKDILPPSFALKNLCESFVQERDQRASEDLCSLRSEKLRLFCLDHQDCWTTQEETSGNSGAGKEEVKCPGPTHREAVCTEGGRGAEESEDEGGDGGSDPCARSCGPSGIPTGRSVCRSGRSCSVSLPCAPSGGVSGCWGRRSVFRRACRRTASRPCGPSCGSSGSSGRPEFSRSSCTQTFSPRCPPRCYWTPCSRRPDVSTGPV</sequence>
<dbReference type="Pfam" id="PF00097">
    <property type="entry name" value="zf-C3HC4"/>
    <property type="match status" value="1"/>
</dbReference>
<protein>
    <recommendedName>
        <fullName evidence="7">RING-type domain-containing protein</fullName>
    </recommendedName>
</protein>
<evidence type="ECO:0000256" key="6">
    <source>
        <dbReference type="SAM" id="MobiDB-lite"/>
    </source>
</evidence>
<feature type="region of interest" description="Disordered" evidence="6">
    <location>
        <begin position="106"/>
        <end position="153"/>
    </location>
</feature>
<dbReference type="GeneTree" id="ENSGT01030000234583"/>
<keyword evidence="3 5" id="KW-0863">Zinc-finger</keyword>
<dbReference type="InterPro" id="IPR001841">
    <property type="entry name" value="Znf_RING"/>
</dbReference>
<name>A0A3Q3LW25_9LABR</name>
<dbReference type="SUPFAM" id="SSF57850">
    <property type="entry name" value="RING/U-box"/>
    <property type="match status" value="1"/>
</dbReference>
<feature type="region of interest" description="Disordered" evidence="6">
    <location>
        <begin position="206"/>
        <end position="240"/>
    </location>
</feature>
<feature type="compositionally biased region" description="Low complexity" evidence="6">
    <location>
        <begin position="207"/>
        <end position="223"/>
    </location>
</feature>
<evidence type="ECO:0000259" key="7">
    <source>
        <dbReference type="PROSITE" id="PS50089"/>
    </source>
</evidence>
<dbReference type="InterPro" id="IPR018957">
    <property type="entry name" value="Znf_C3HC4_RING-type"/>
</dbReference>
<evidence type="ECO:0000313" key="8">
    <source>
        <dbReference type="Ensembl" id="ENSLBEP00000012640.1"/>
    </source>
</evidence>
<feature type="domain" description="RING-type" evidence="7">
    <location>
        <begin position="11"/>
        <end position="51"/>
    </location>
</feature>
<evidence type="ECO:0000256" key="2">
    <source>
        <dbReference type="ARBA" id="ARBA00022723"/>
    </source>
</evidence>
<dbReference type="SMART" id="SM00184">
    <property type="entry name" value="RING"/>
    <property type="match status" value="1"/>
</dbReference>
<dbReference type="PROSITE" id="PS50089">
    <property type="entry name" value="ZF_RING_2"/>
    <property type="match status" value="1"/>
</dbReference>